<feature type="transmembrane region" description="Helical" evidence="5">
    <location>
        <begin position="124"/>
        <end position="147"/>
    </location>
</feature>
<accession>A0A0A2XJD4</accession>
<evidence type="ECO:0000256" key="3">
    <source>
        <dbReference type="ARBA" id="ARBA00022989"/>
    </source>
</evidence>
<sequence length="279" mass="31297">MKSELDTSTLSYRDKMAIEEYERLSPRLLYEIIRQDGIEELTRPTKALIFSGITAGLVVTFSFVFKAIFTAYLPNESWSPLVTNMGYTVGFLLVILGRMQLFTENTITTVVPLFNPLTWRKVAAVARLWSIVLISNLIGTALAALFLQNHQAFNPEFVNAMHEIAMHVKQMTVSENILKGIPAGILIASIVWMMPSVNSGKFIMIFFFIYLIALGDFAHVIVGSAEIAYLVFQGEASLYDYFITFLLPTCFGNILGGTVVFTMMIYGQVNQEIEIQAKK</sequence>
<dbReference type="GO" id="GO:0005886">
    <property type="term" value="C:plasma membrane"/>
    <property type="evidence" value="ECO:0007669"/>
    <property type="project" value="TreeGrafter"/>
</dbReference>
<dbReference type="GO" id="GO:0015499">
    <property type="term" value="F:formate transmembrane transporter activity"/>
    <property type="evidence" value="ECO:0007669"/>
    <property type="project" value="TreeGrafter"/>
</dbReference>
<feature type="transmembrane region" description="Helical" evidence="5">
    <location>
        <begin position="242"/>
        <end position="266"/>
    </location>
</feature>
<name>A0A0A2XJD4_9PAST</name>
<keyword evidence="7" id="KW-1185">Reference proteome</keyword>
<dbReference type="PANTHER" id="PTHR30520">
    <property type="entry name" value="FORMATE TRANSPORTER-RELATED"/>
    <property type="match status" value="1"/>
</dbReference>
<gene>
    <name evidence="6" type="ORF">P375_05285</name>
</gene>
<evidence type="ECO:0000256" key="5">
    <source>
        <dbReference type="SAM" id="Phobius"/>
    </source>
</evidence>
<evidence type="ECO:0000313" key="7">
    <source>
        <dbReference type="Proteomes" id="UP000030418"/>
    </source>
</evidence>
<reference evidence="6 7" key="1">
    <citation type="submission" date="2014-08" db="EMBL/GenBank/DDBJ databases">
        <title>Chaperone-usher fimbriae in a diverse selection of Gallibacterium genomes.</title>
        <authorList>
            <person name="Kudirkiene E."/>
            <person name="Bager R.J."/>
            <person name="Johnson T.J."/>
            <person name="Bojesen A.M."/>
        </authorList>
    </citation>
    <scope>NUCLEOTIDE SEQUENCE [LARGE SCALE GENOMIC DNA]</scope>
    <source>
        <strain evidence="6 7">CCM5976</strain>
    </source>
</reference>
<dbReference type="RefSeq" id="WP_039135144.1">
    <property type="nucleotide sequence ID" value="NZ_JPXY01000022.1"/>
</dbReference>
<feature type="transmembrane region" description="Helical" evidence="5">
    <location>
        <begin position="85"/>
        <end position="103"/>
    </location>
</feature>
<dbReference type="Gene3D" id="1.20.1080.10">
    <property type="entry name" value="Glycerol uptake facilitator protein"/>
    <property type="match status" value="1"/>
</dbReference>
<feature type="transmembrane region" description="Helical" evidence="5">
    <location>
        <begin position="177"/>
        <end position="195"/>
    </location>
</feature>
<comment type="caution">
    <text evidence="6">The sequence shown here is derived from an EMBL/GenBank/DDBJ whole genome shotgun (WGS) entry which is preliminary data.</text>
</comment>
<evidence type="ECO:0000313" key="6">
    <source>
        <dbReference type="EMBL" id="KGQ32476.1"/>
    </source>
</evidence>
<evidence type="ECO:0000256" key="4">
    <source>
        <dbReference type="ARBA" id="ARBA00023136"/>
    </source>
</evidence>
<dbReference type="EMBL" id="JPXY01000022">
    <property type="protein sequence ID" value="KGQ32476.1"/>
    <property type="molecule type" value="Genomic_DNA"/>
</dbReference>
<protein>
    <submittedName>
        <fullName evidence="6">Formate transporter</fullName>
    </submittedName>
</protein>
<proteinExistence type="predicted"/>
<evidence type="ECO:0000256" key="2">
    <source>
        <dbReference type="ARBA" id="ARBA00022692"/>
    </source>
</evidence>
<comment type="subcellular location">
    <subcellularLocation>
        <location evidence="1">Membrane</location>
        <topology evidence="1">Multi-pass membrane protein</topology>
    </subcellularLocation>
</comment>
<dbReference type="Pfam" id="PF01226">
    <property type="entry name" value="Form_Nir_trans"/>
    <property type="match status" value="1"/>
</dbReference>
<organism evidence="6 7">
    <name type="scientific">Gallibacterium genomosp. 2</name>
    <dbReference type="NCBI Taxonomy" id="155517"/>
    <lineage>
        <taxon>Bacteria</taxon>
        <taxon>Pseudomonadati</taxon>
        <taxon>Pseudomonadota</taxon>
        <taxon>Gammaproteobacteria</taxon>
        <taxon>Pasteurellales</taxon>
        <taxon>Pasteurellaceae</taxon>
        <taxon>Gallibacterium</taxon>
    </lineage>
</organism>
<feature type="transmembrane region" description="Helical" evidence="5">
    <location>
        <begin position="202"/>
        <end position="222"/>
    </location>
</feature>
<keyword evidence="4 5" id="KW-0472">Membrane</keyword>
<dbReference type="InterPro" id="IPR023271">
    <property type="entry name" value="Aquaporin-like"/>
</dbReference>
<dbReference type="PANTHER" id="PTHR30520:SF2">
    <property type="entry name" value="INNER MEMBRANE PROTEIN YFDC"/>
    <property type="match status" value="1"/>
</dbReference>
<dbReference type="Proteomes" id="UP000030418">
    <property type="component" value="Unassembled WGS sequence"/>
</dbReference>
<keyword evidence="3 5" id="KW-1133">Transmembrane helix</keyword>
<keyword evidence="2 5" id="KW-0812">Transmembrane</keyword>
<feature type="transmembrane region" description="Helical" evidence="5">
    <location>
        <begin position="47"/>
        <end position="73"/>
    </location>
</feature>
<dbReference type="InterPro" id="IPR000292">
    <property type="entry name" value="For/NO2_transpt"/>
</dbReference>
<dbReference type="AlphaFoldDB" id="A0A0A2XJD4"/>
<evidence type="ECO:0000256" key="1">
    <source>
        <dbReference type="ARBA" id="ARBA00004141"/>
    </source>
</evidence>